<dbReference type="Pfam" id="PF13966">
    <property type="entry name" value="zf-RVT"/>
    <property type="match status" value="1"/>
</dbReference>
<dbReference type="InterPro" id="IPR000477">
    <property type="entry name" value="RT_dom"/>
</dbReference>
<organism evidence="3">
    <name type="scientific">Fagus sylvatica</name>
    <name type="common">Beechnut</name>
    <dbReference type="NCBI Taxonomy" id="28930"/>
    <lineage>
        <taxon>Eukaryota</taxon>
        <taxon>Viridiplantae</taxon>
        <taxon>Streptophyta</taxon>
        <taxon>Embryophyta</taxon>
        <taxon>Tracheophyta</taxon>
        <taxon>Spermatophyta</taxon>
        <taxon>Magnoliopsida</taxon>
        <taxon>eudicotyledons</taxon>
        <taxon>Gunneridae</taxon>
        <taxon>Pentapetalae</taxon>
        <taxon>rosids</taxon>
        <taxon>fabids</taxon>
        <taxon>Fagales</taxon>
        <taxon>Fagaceae</taxon>
        <taxon>Fagus</taxon>
    </lineage>
</organism>
<accession>A0A2N9I335</accession>
<feature type="region of interest" description="Disordered" evidence="1">
    <location>
        <begin position="1095"/>
        <end position="1115"/>
    </location>
</feature>
<dbReference type="InterPro" id="IPR005630">
    <property type="entry name" value="Terpene_synthase_metal-bd"/>
</dbReference>
<reference evidence="3" key="1">
    <citation type="submission" date="2018-02" db="EMBL/GenBank/DDBJ databases">
        <authorList>
            <person name="Cohen D.B."/>
            <person name="Kent A.D."/>
        </authorList>
    </citation>
    <scope>NUCLEOTIDE SEQUENCE</scope>
</reference>
<dbReference type="GO" id="GO:0000287">
    <property type="term" value="F:magnesium ion binding"/>
    <property type="evidence" value="ECO:0007669"/>
    <property type="project" value="InterPro"/>
</dbReference>
<feature type="domain" description="Reverse transcriptase" evidence="2">
    <location>
        <begin position="377"/>
        <end position="659"/>
    </location>
</feature>
<dbReference type="InterPro" id="IPR026960">
    <property type="entry name" value="RVT-Znf"/>
</dbReference>
<dbReference type="PANTHER" id="PTHR33116">
    <property type="entry name" value="REVERSE TRANSCRIPTASE ZINC-BINDING DOMAIN-CONTAINING PROTEIN-RELATED-RELATED"/>
    <property type="match status" value="1"/>
</dbReference>
<name>A0A2N9I335_FAGSY</name>
<dbReference type="SUPFAM" id="SSF48576">
    <property type="entry name" value="Terpenoid synthases"/>
    <property type="match status" value="1"/>
</dbReference>
<gene>
    <name evidence="3" type="ORF">FSB_LOCUS48349</name>
</gene>
<sequence length="1267" mass="144173">MKKQVRAYFDEAKWFHQKYIPTMDEYMRIACVSSGYSTLATTLLVGMGDIVTKDSFEWVFSDPKIVRACTVVARLMDDMVSHKFEQKRGHVASAVECYMAQNGATEEEATNELCKQVRDAWKDINEDCLYPTTVPMPLLTRILNLACVMDVVYKDEDGYTNAGTVLKDFVASMLIDPVFRTCLIGWSRDRIGSLATKIKEKRVHLQRLMQLSPGFDSPEIAEVQNELNTLLENEEIYWRQRSRVSWMREGDKNTKFFHAHCNHRREINLIKGLRDNEGVLQTDKIKMANIAVDYFQSIFSSSNPGDETINSCLDGLERVVTEEMNNMLLEDFNSEEVSQALKQMYPTKAPGPDGMSAVFYQTYWDIVGPEVTQAILSILHSGYMVNKINYTHIALIPKVKNPERITDFRPISLCNVIYKIVSKILANRLKKVLPYVISESQSAFVPGRLITDNVLVAFEVMHSMSLKRIGRRGQMALKLDMSKAYDRVEWVFVEAIMRRLGFAEDWINLIMMCLKSVSYSVLINGEQHGYFKASRGIRQGDSLSPYLFLLCAEGLSFLLRKAVMEKKISGVAASRGGPKLTHLFFADDSLLFCQATMANCLAVSHILQQYEMVSGQQLNRAKTSLFFTRNTSSDMRSQIQEVFQVPEIKSHEKYLGLPSFIGRSKNAAFGELKGRVWRRMSGWKEKFLSNGGREVLIKAVAQAIPTYTMSCFKLPDELCQDLNTMFCNFWWGHHDKSKKAHWIRWKKLCTSKEVGGMGFRDLKFFNMALLAKQGWRLLQQPQSLIFRVLKAKYFPLCDFLEASIGHRPSYAWRSIASARAVLNLGLRWHIGDGKSVRITKDPWLPLSSPSYSLSAQNVVDSTERVSVLIHEDSQSWNREAIYGLFSEWEASVICSIPLPPRPKPDRLFWNDTKTGIFTVKSAYHLQMRAQSAATEGECSSVGKDRKFWKFLWSMSIPPKVKAFLWRACLGILPTNELLCRRHLKKDGLCPCCLIDVESVAHCLWSCTAANDVWLETGLKLQKWDRFIPSFFDLMMFLPTRLSQEEVNMFACVAYFIWGQRNKLVHEKVSPNPTAVVRRAQLLFSGFMESIPAQRHARQNGGETLNQRSSGDRWRPPSVGRYKVNWAISCVPNSQVWFVGVLVRDNSSSVLAAMCHKVQLLPCGIHPRIGACIQVLQFVLDMGFFDIELEGPEIAMLKNAHSLALGVSVEDMWLEEICNLIFQFRHLTVSLASPSTNSAALALVQYGASHQLQHVWLEQVPSAIQGVL</sequence>
<dbReference type="AlphaFoldDB" id="A0A2N9I335"/>
<evidence type="ECO:0000259" key="2">
    <source>
        <dbReference type="PROSITE" id="PS50878"/>
    </source>
</evidence>
<proteinExistence type="predicted"/>
<dbReference type="GO" id="GO:0010333">
    <property type="term" value="F:terpene synthase activity"/>
    <property type="evidence" value="ECO:0007669"/>
    <property type="project" value="InterPro"/>
</dbReference>
<dbReference type="Gene3D" id="1.10.600.10">
    <property type="entry name" value="Farnesyl Diphosphate Synthase"/>
    <property type="match status" value="1"/>
</dbReference>
<protein>
    <recommendedName>
        <fullName evidence="2">Reverse transcriptase domain-containing protein</fullName>
    </recommendedName>
</protein>
<dbReference type="InterPro" id="IPR008949">
    <property type="entry name" value="Isoprenoid_synthase_dom_sf"/>
</dbReference>
<evidence type="ECO:0000256" key="1">
    <source>
        <dbReference type="SAM" id="MobiDB-lite"/>
    </source>
</evidence>
<dbReference type="PANTHER" id="PTHR33116:SF86">
    <property type="entry name" value="REVERSE TRANSCRIPTASE DOMAIN-CONTAINING PROTEIN"/>
    <property type="match status" value="1"/>
</dbReference>
<dbReference type="SUPFAM" id="SSF56672">
    <property type="entry name" value="DNA/RNA polymerases"/>
    <property type="match status" value="1"/>
</dbReference>
<dbReference type="PROSITE" id="PS50878">
    <property type="entry name" value="RT_POL"/>
    <property type="match status" value="1"/>
</dbReference>
<dbReference type="EMBL" id="OIVN01005013">
    <property type="protein sequence ID" value="SPD20467.1"/>
    <property type="molecule type" value="Genomic_DNA"/>
</dbReference>
<dbReference type="InterPro" id="IPR043502">
    <property type="entry name" value="DNA/RNA_pol_sf"/>
</dbReference>
<evidence type="ECO:0000313" key="3">
    <source>
        <dbReference type="EMBL" id="SPD20467.1"/>
    </source>
</evidence>
<dbReference type="Pfam" id="PF03936">
    <property type="entry name" value="Terpene_synth_C"/>
    <property type="match status" value="1"/>
</dbReference>
<dbReference type="Pfam" id="PF00078">
    <property type="entry name" value="RVT_1"/>
    <property type="match status" value="1"/>
</dbReference>
<dbReference type="CDD" id="cd01650">
    <property type="entry name" value="RT_nLTR_like"/>
    <property type="match status" value="1"/>
</dbReference>